<organism evidence="4">
    <name type="scientific">Caenorhabditis remanei</name>
    <name type="common">Caenorhabditis vulgaris</name>
    <dbReference type="NCBI Taxonomy" id="31234"/>
    <lineage>
        <taxon>Eukaryota</taxon>
        <taxon>Metazoa</taxon>
        <taxon>Ecdysozoa</taxon>
        <taxon>Nematoda</taxon>
        <taxon>Chromadorea</taxon>
        <taxon>Rhabditida</taxon>
        <taxon>Rhabditina</taxon>
        <taxon>Rhabditomorpha</taxon>
        <taxon>Rhabditoidea</taxon>
        <taxon>Rhabditidae</taxon>
        <taxon>Peloderinae</taxon>
        <taxon>Caenorhabditis</taxon>
    </lineage>
</organism>
<reference evidence="3" key="1">
    <citation type="submission" date="2007-07" db="EMBL/GenBank/DDBJ databases">
        <title>PCAP assembly of the Caenorhabditis remanei genome.</title>
        <authorList>
            <consortium name="The Caenorhabditis remanei Sequencing Consortium"/>
            <person name="Wilson R.K."/>
        </authorList>
    </citation>
    <scope>NUCLEOTIDE SEQUENCE [LARGE SCALE GENOMIC DNA]</scope>
    <source>
        <strain evidence="3">PB4641</strain>
    </source>
</reference>
<dbReference type="Proteomes" id="UP000008281">
    <property type="component" value="Unassembled WGS sequence"/>
</dbReference>
<dbReference type="InParanoid" id="E3N852"/>
<dbReference type="HOGENOM" id="CLU_667717_0_0_1"/>
<proteinExistence type="predicted"/>
<evidence type="ECO:0000313" key="3">
    <source>
        <dbReference type="EMBL" id="EFO89350.1"/>
    </source>
</evidence>
<name>E3N852_CAERE</name>
<feature type="transmembrane region" description="Helical" evidence="1">
    <location>
        <begin position="33"/>
        <end position="57"/>
    </location>
</feature>
<sequence>MTSQIPESYDEPSHKPHSSGIVSIIMKNRLRKIIFLGVVSFLIFSVIITTVILIVFLPRSHSGYLETTTPSKSSFTTTIPFGHIDCTPNQTSTFFFAYSNDLTPDQVLNTWHTLRNNSQGSYDIYSYARFDVNSDFKNHAYSSSIENIEDDIKSDLPDPKESYPRYYFGSNILTCIRDMFMSDINLCGAKMYFLVKRLPNDTDVSDLVDLLGTFHISVTFVVSEKPSGGMNQQVLYTLATKTNGICIFAEDYMLQETPTWLPSIWPLYLVYSVNAEVKSTGSLTLPVFNSSLAGDYHICMTLQDHGTIDILGLIDKWNCRSLGKIQNGAFDMGNTTYIIKGPYTLNAVPYNMTLGFEYSDYEINILLIRIYSVSAVDFWVPYNN</sequence>
<keyword evidence="1" id="KW-0812">Transmembrane</keyword>
<dbReference type="STRING" id="31234.E3N852"/>
<evidence type="ECO:0000313" key="4">
    <source>
        <dbReference type="Proteomes" id="UP000008281"/>
    </source>
</evidence>
<dbReference type="AlphaFoldDB" id="E3N852"/>
<dbReference type="InterPro" id="IPR055578">
    <property type="entry name" value="DUF7154"/>
</dbReference>
<dbReference type="GO" id="GO:0045087">
    <property type="term" value="P:innate immune response"/>
    <property type="evidence" value="ECO:0007669"/>
    <property type="project" value="TreeGrafter"/>
</dbReference>
<dbReference type="PANTHER" id="PTHR23062">
    <property type="entry name" value="HYPOTHETICAL PROTEIN C.ELEGANS"/>
    <property type="match status" value="1"/>
</dbReference>
<dbReference type="Pfam" id="PF23673">
    <property type="entry name" value="DUF7154"/>
    <property type="match status" value="1"/>
</dbReference>
<dbReference type="FunCoup" id="E3N852">
    <property type="interactions" value="534"/>
</dbReference>
<dbReference type="eggNOG" id="KOG4297">
    <property type="taxonomic scope" value="Eukaryota"/>
</dbReference>
<keyword evidence="1" id="KW-1133">Transmembrane helix</keyword>
<dbReference type="PANTHER" id="PTHR23062:SF3">
    <property type="entry name" value="ANF_RECEPTOR DOMAIN-CONTAINING PROTEIN-RELATED"/>
    <property type="match status" value="1"/>
</dbReference>
<evidence type="ECO:0000259" key="2">
    <source>
        <dbReference type="Pfam" id="PF23673"/>
    </source>
</evidence>
<keyword evidence="4" id="KW-1185">Reference proteome</keyword>
<feature type="domain" description="DUF7154" evidence="2">
    <location>
        <begin position="274"/>
        <end position="372"/>
    </location>
</feature>
<evidence type="ECO:0000256" key="1">
    <source>
        <dbReference type="SAM" id="Phobius"/>
    </source>
</evidence>
<gene>
    <name evidence="3" type="ORF">CRE_15651</name>
</gene>
<accession>E3N852</accession>
<dbReference type="EMBL" id="DS268554">
    <property type="protein sequence ID" value="EFO89350.1"/>
    <property type="molecule type" value="Genomic_DNA"/>
</dbReference>
<protein>
    <recommendedName>
        <fullName evidence="2">DUF7154 domain-containing protein</fullName>
    </recommendedName>
</protein>
<keyword evidence="1" id="KW-0472">Membrane</keyword>